<feature type="transmembrane region" description="Helical" evidence="1">
    <location>
        <begin position="12"/>
        <end position="31"/>
    </location>
</feature>
<dbReference type="EMBL" id="LR134476">
    <property type="protein sequence ID" value="VEI12653.1"/>
    <property type="molecule type" value="Genomic_DNA"/>
</dbReference>
<evidence type="ECO:0000256" key="1">
    <source>
        <dbReference type="SAM" id="Phobius"/>
    </source>
</evidence>
<dbReference type="RefSeq" id="WP_126415840.1">
    <property type="nucleotide sequence ID" value="NZ_LR134476.1"/>
</dbReference>
<name>A0A3S4V9M5_9ACTO</name>
<reference evidence="2 3" key="1">
    <citation type="submission" date="2018-12" db="EMBL/GenBank/DDBJ databases">
        <authorList>
            <consortium name="Pathogen Informatics"/>
        </authorList>
    </citation>
    <scope>NUCLEOTIDE SEQUENCE [LARGE SCALE GENOMIC DNA]</scope>
    <source>
        <strain evidence="2 3">NCTC13354</strain>
    </source>
</reference>
<evidence type="ECO:0000313" key="3">
    <source>
        <dbReference type="Proteomes" id="UP000269542"/>
    </source>
</evidence>
<feature type="transmembrane region" description="Helical" evidence="1">
    <location>
        <begin position="37"/>
        <end position="55"/>
    </location>
</feature>
<keyword evidence="3" id="KW-1185">Reference proteome</keyword>
<proteinExistence type="predicted"/>
<sequence>MNGSKKVQVISYIGRTLILVFFLIISFNAAMSREGWQWMWIVVVVWVFFLVADAVKTLPRLTRRKNKASKR</sequence>
<organism evidence="2 3">
    <name type="scientific">Trueperella bialowiezensis</name>
    <dbReference type="NCBI Taxonomy" id="312285"/>
    <lineage>
        <taxon>Bacteria</taxon>
        <taxon>Bacillati</taxon>
        <taxon>Actinomycetota</taxon>
        <taxon>Actinomycetes</taxon>
        <taxon>Actinomycetales</taxon>
        <taxon>Actinomycetaceae</taxon>
        <taxon>Trueperella</taxon>
    </lineage>
</organism>
<keyword evidence="1" id="KW-0812">Transmembrane</keyword>
<accession>A0A3S4V9M5</accession>
<evidence type="ECO:0000313" key="2">
    <source>
        <dbReference type="EMBL" id="VEI12653.1"/>
    </source>
</evidence>
<dbReference type="Proteomes" id="UP000269542">
    <property type="component" value="Chromosome"/>
</dbReference>
<dbReference type="AlphaFoldDB" id="A0A3S4V9M5"/>
<gene>
    <name evidence="2" type="ORF">NCTC13354_00342</name>
</gene>
<dbReference type="KEGG" id="tbw:NCTC13354_00342"/>
<protein>
    <submittedName>
        <fullName evidence="2">Uncharacterized protein</fullName>
    </submittedName>
</protein>
<keyword evidence="1" id="KW-0472">Membrane</keyword>
<keyword evidence="1" id="KW-1133">Transmembrane helix</keyword>